<sequence length="111" mass="11633">MPDRSQDRPRDTGPEEVGGLAEEAVKLLAALATHRPTESGTAGASAAGGPGSSADGEQAHQCPHGWCPVCRVVTLVQEHPEVVEQVVRSAADLARSVREAVDLAMRPRDDS</sequence>
<dbReference type="Proteomes" id="UP000003111">
    <property type="component" value="Unassembled WGS sequence"/>
</dbReference>
<evidence type="ECO:0000256" key="1">
    <source>
        <dbReference type="SAM" id="MobiDB-lite"/>
    </source>
</evidence>
<feature type="region of interest" description="Disordered" evidence="1">
    <location>
        <begin position="31"/>
        <end position="61"/>
    </location>
</feature>
<dbReference type="EMBL" id="ACLF03000004">
    <property type="protein sequence ID" value="EFQ83416.1"/>
    <property type="molecule type" value="Genomic_DNA"/>
</dbReference>
<dbReference type="STRING" id="585531.HMPREF0063_11078"/>
<gene>
    <name evidence="2" type="ORF">HMPREF0063_11078</name>
</gene>
<evidence type="ECO:0000313" key="3">
    <source>
        <dbReference type="Proteomes" id="UP000003111"/>
    </source>
</evidence>
<evidence type="ECO:0000313" key="2">
    <source>
        <dbReference type="EMBL" id="EFQ83416.1"/>
    </source>
</evidence>
<name>E2SAM0_9ACTN</name>
<organism evidence="2 3">
    <name type="scientific">Aeromicrobium marinum DSM 15272</name>
    <dbReference type="NCBI Taxonomy" id="585531"/>
    <lineage>
        <taxon>Bacteria</taxon>
        <taxon>Bacillati</taxon>
        <taxon>Actinomycetota</taxon>
        <taxon>Actinomycetes</taxon>
        <taxon>Propionibacteriales</taxon>
        <taxon>Nocardioidaceae</taxon>
        <taxon>Aeromicrobium</taxon>
    </lineage>
</organism>
<dbReference type="AlphaFoldDB" id="E2SAM0"/>
<proteinExistence type="predicted"/>
<dbReference type="HOGENOM" id="CLU_2152952_0_0_11"/>
<accession>E2SAM0</accession>
<reference evidence="2" key="1">
    <citation type="submission" date="2010-08" db="EMBL/GenBank/DDBJ databases">
        <authorList>
            <person name="Muzny D."/>
            <person name="Qin X."/>
            <person name="Buhay C."/>
            <person name="Dugan-Rocha S."/>
            <person name="Ding Y."/>
            <person name="Chen G."/>
            <person name="Hawes A."/>
            <person name="Holder M."/>
            <person name="Jhangiani S."/>
            <person name="Johnson A."/>
            <person name="Khan Z."/>
            <person name="Li Z."/>
            <person name="Liu W."/>
            <person name="Liu X."/>
            <person name="Perez L."/>
            <person name="Shen H."/>
            <person name="Wang Q."/>
            <person name="Watt J."/>
            <person name="Xi L."/>
            <person name="Xin Y."/>
            <person name="Zhou J."/>
            <person name="Deng J."/>
            <person name="Jiang H."/>
            <person name="Liu Y."/>
            <person name="Qu J."/>
            <person name="Song X.-Z."/>
            <person name="Zhang L."/>
            <person name="Villasana D."/>
            <person name="Johnson A."/>
            <person name="Liu J."/>
            <person name="Liyanage D."/>
            <person name="Lorensuhewa L."/>
            <person name="Robinson T."/>
            <person name="Song A."/>
            <person name="Song B.-B."/>
            <person name="Dinh H."/>
            <person name="Thornton R."/>
            <person name="Coyle M."/>
            <person name="Francisco L."/>
            <person name="Jackson L."/>
            <person name="Javaid M."/>
            <person name="Korchina V."/>
            <person name="Kovar C."/>
            <person name="Mata R."/>
            <person name="Mathew T."/>
            <person name="Ngo R."/>
            <person name="Nguyen L."/>
            <person name="Nguyen N."/>
            <person name="Okwuonu G."/>
            <person name="Ongeri F."/>
            <person name="Pham C."/>
            <person name="Simmons D."/>
            <person name="Wilczek-Boney K."/>
            <person name="Hale W."/>
            <person name="Jakkamsetti A."/>
            <person name="Pham P."/>
            <person name="Ruth R."/>
            <person name="San Lucas F."/>
            <person name="Warren J."/>
            <person name="Zhang J."/>
            <person name="Zhao Z."/>
            <person name="Zhou C."/>
            <person name="Zhu D."/>
            <person name="Lee S."/>
            <person name="Bess C."/>
            <person name="Blankenburg K."/>
            <person name="Forbes L."/>
            <person name="Fu Q."/>
            <person name="Gubbala S."/>
            <person name="Hirani K."/>
            <person name="Jayaseelan J.C."/>
            <person name="Lara F."/>
            <person name="Munidasa M."/>
            <person name="Palculict T."/>
            <person name="Patil S."/>
            <person name="Pu L.-L."/>
            <person name="Saada N."/>
            <person name="Tang L."/>
            <person name="Weissenberger G."/>
            <person name="Zhu Y."/>
            <person name="Hemphill L."/>
            <person name="Shang Y."/>
            <person name="Youmans B."/>
            <person name="Ayvaz T."/>
            <person name="Ross M."/>
            <person name="Santibanez J."/>
            <person name="Aqrawi P."/>
            <person name="Gross S."/>
            <person name="Joshi V."/>
            <person name="Fowler G."/>
            <person name="Nazareth L."/>
            <person name="Reid J."/>
            <person name="Worley K."/>
            <person name="Petrosino J."/>
            <person name="Highlander S."/>
            <person name="Gibbs R."/>
        </authorList>
    </citation>
    <scope>NUCLEOTIDE SEQUENCE [LARGE SCALE GENOMIC DNA]</scope>
    <source>
        <strain evidence="2">DSM 15272</strain>
    </source>
</reference>
<dbReference type="RefSeq" id="WP_007078100.1">
    <property type="nucleotide sequence ID" value="NZ_CM001024.1"/>
</dbReference>
<protein>
    <submittedName>
        <fullName evidence="2">Uncharacterized protein</fullName>
    </submittedName>
</protein>
<keyword evidence="3" id="KW-1185">Reference proteome</keyword>
<comment type="caution">
    <text evidence="2">The sequence shown here is derived from an EMBL/GenBank/DDBJ whole genome shotgun (WGS) entry which is preliminary data.</text>
</comment>